<evidence type="ECO:0000313" key="5">
    <source>
        <dbReference type="EMBL" id="CEQ03099.1"/>
    </source>
</evidence>
<dbReference type="Pfam" id="PF13545">
    <property type="entry name" value="HTH_Crp_2"/>
    <property type="match status" value="1"/>
</dbReference>
<dbReference type="InterPro" id="IPR000595">
    <property type="entry name" value="cNMP-bd_dom"/>
</dbReference>
<dbReference type="AlphaFoldDB" id="A0A0C7G610"/>
<sequence length="214" mass="24467">MFRNLTKQEILNLFNGAKYIVKKFDKEDIIALEGHPCTSIGLILDGGVDIKRILPGDKVILISSFTRGNLFGEVITFSDVNVYPATVISNSKSEIMFINKYDFIDFCSNNKDVLVSFLNDITNKIIELNKAVKNVSFVSIRQKIASFLLDEYDLQKTKFIKMPKTKTKLAENLGVPRPSLSREFINMKNDNLIDYTNDYVKLLDIQKLRDILIE</sequence>
<dbReference type="InterPro" id="IPR018490">
    <property type="entry name" value="cNMP-bd_dom_sf"/>
</dbReference>
<dbReference type="SUPFAM" id="SSF51206">
    <property type="entry name" value="cAMP-binding domain-like"/>
    <property type="match status" value="1"/>
</dbReference>
<dbReference type="InterPro" id="IPR050397">
    <property type="entry name" value="Env_Response_Regulators"/>
</dbReference>
<evidence type="ECO:0000313" key="6">
    <source>
        <dbReference type="Proteomes" id="UP000049127"/>
    </source>
</evidence>
<dbReference type="PANTHER" id="PTHR24567:SF58">
    <property type="entry name" value="CYCLIC AMP-BINDING REGULATORY PROTEIN"/>
    <property type="match status" value="1"/>
</dbReference>
<dbReference type="Proteomes" id="UP000049127">
    <property type="component" value="Unassembled WGS sequence"/>
</dbReference>
<dbReference type="GO" id="GO:0003677">
    <property type="term" value="F:DNA binding"/>
    <property type="evidence" value="ECO:0007669"/>
    <property type="project" value="UniProtKB-KW"/>
</dbReference>
<keyword evidence="2" id="KW-0238">DNA-binding</keyword>
<evidence type="ECO:0000256" key="1">
    <source>
        <dbReference type="ARBA" id="ARBA00023015"/>
    </source>
</evidence>
<keyword evidence="3" id="KW-0804">Transcription</keyword>
<dbReference type="PANTHER" id="PTHR24567">
    <property type="entry name" value="CRP FAMILY TRANSCRIPTIONAL REGULATORY PROTEIN"/>
    <property type="match status" value="1"/>
</dbReference>
<evidence type="ECO:0000259" key="4">
    <source>
        <dbReference type="PROSITE" id="PS50042"/>
    </source>
</evidence>
<dbReference type="CDD" id="cd00038">
    <property type="entry name" value="CAP_ED"/>
    <property type="match status" value="1"/>
</dbReference>
<dbReference type="Gene3D" id="2.60.120.10">
    <property type="entry name" value="Jelly Rolls"/>
    <property type="match status" value="1"/>
</dbReference>
<evidence type="ECO:0000256" key="3">
    <source>
        <dbReference type="ARBA" id="ARBA00023163"/>
    </source>
</evidence>
<evidence type="ECO:0000256" key="2">
    <source>
        <dbReference type="ARBA" id="ARBA00023125"/>
    </source>
</evidence>
<dbReference type="RefSeq" id="WP_055341581.1">
    <property type="nucleotide sequence ID" value="NZ_CDNI01000003.1"/>
</dbReference>
<proteinExistence type="predicted"/>
<protein>
    <submittedName>
        <fullName evidence="5">Transcriptional regulatory protein</fullName>
    </submittedName>
</protein>
<accession>A0A0C7G610</accession>
<dbReference type="PROSITE" id="PS50042">
    <property type="entry name" value="CNMP_BINDING_3"/>
    <property type="match status" value="1"/>
</dbReference>
<keyword evidence="1" id="KW-0805">Transcription regulation</keyword>
<dbReference type="GO" id="GO:0003700">
    <property type="term" value="F:DNA-binding transcription factor activity"/>
    <property type="evidence" value="ECO:0007669"/>
    <property type="project" value="TreeGrafter"/>
</dbReference>
<dbReference type="InterPro" id="IPR014710">
    <property type="entry name" value="RmlC-like_jellyroll"/>
</dbReference>
<dbReference type="OrthoDB" id="3176638at2"/>
<dbReference type="SMART" id="SM00100">
    <property type="entry name" value="cNMP"/>
    <property type="match status" value="1"/>
</dbReference>
<dbReference type="Pfam" id="PF00027">
    <property type="entry name" value="cNMP_binding"/>
    <property type="match status" value="1"/>
</dbReference>
<dbReference type="InterPro" id="IPR012318">
    <property type="entry name" value="HTH_CRP"/>
</dbReference>
<dbReference type="InterPro" id="IPR036390">
    <property type="entry name" value="WH_DNA-bd_sf"/>
</dbReference>
<reference evidence="5 6" key="1">
    <citation type="submission" date="2015-01" db="EMBL/GenBank/DDBJ databases">
        <authorList>
            <person name="Aslett A.Martin."/>
            <person name="De Silva Nishadi"/>
        </authorList>
    </citation>
    <scope>NUCLEOTIDE SEQUENCE [LARGE SCALE GENOMIC DNA]</scope>
    <source>
        <strain evidence="5 6">R28058</strain>
    </source>
</reference>
<dbReference type="SUPFAM" id="SSF46785">
    <property type="entry name" value="Winged helix' DNA-binding domain"/>
    <property type="match status" value="1"/>
</dbReference>
<dbReference type="EMBL" id="CEKZ01000003">
    <property type="protein sequence ID" value="CEQ03099.1"/>
    <property type="molecule type" value="Genomic_DNA"/>
</dbReference>
<gene>
    <name evidence="5" type="ORF">R28058_08321</name>
</gene>
<dbReference type="GO" id="GO:0005829">
    <property type="term" value="C:cytosol"/>
    <property type="evidence" value="ECO:0007669"/>
    <property type="project" value="TreeGrafter"/>
</dbReference>
<name>A0A0C7G610_PARSO</name>
<feature type="domain" description="Cyclic nucleotide-binding" evidence="4">
    <location>
        <begin position="1"/>
        <end position="124"/>
    </location>
</feature>
<organism evidence="5 6">
    <name type="scientific">Paraclostridium sordellii</name>
    <name type="common">Clostridium sordellii</name>
    <dbReference type="NCBI Taxonomy" id="1505"/>
    <lineage>
        <taxon>Bacteria</taxon>
        <taxon>Bacillati</taxon>
        <taxon>Bacillota</taxon>
        <taxon>Clostridia</taxon>
        <taxon>Peptostreptococcales</taxon>
        <taxon>Peptostreptococcaceae</taxon>
        <taxon>Paraclostridium</taxon>
    </lineage>
</organism>